<dbReference type="InterPro" id="IPR029044">
    <property type="entry name" value="Nucleotide-diphossugar_trans"/>
</dbReference>
<dbReference type="OrthoDB" id="409543at2759"/>
<dbReference type="GeneID" id="35600191"/>
<keyword evidence="3" id="KW-1185">Reference proteome</keyword>
<evidence type="ECO:0000313" key="2">
    <source>
        <dbReference type="EMBL" id="CZT19177.1"/>
    </source>
</evidence>
<reference evidence="2 3" key="1">
    <citation type="submission" date="2016-03" db="EMBL/GenBank/DDBJ databases">
        <authorList>
            <person name="Ploux O."/>
        </authorList>
    </citation>
    <scope>NUCLEOTIDE SEQUENCE [LARGE SCALE GENOMIC DNA]</scope>
    <source>
        <strain evidence="2 3">URUG2</strain>
    </source>
</reference>
<accession>A0A2D3V3B0</accession>
<gene>
    <name evidence="2" type="ORF">RCC_05023</name>
</gene>
<evidence type="ECO:0000313" key="3">
    <source>
        <dbReference type="Proteomes" id="UP000225277"/>
    </source>
</evidence>
<protein>
    <submittedName>
        <fullName evidence="2">Related to capsule polysaccharide biosynthesis protein</fullName>
    </submittedName>
</protein>
<dbReference type="Gene3D" id="3.90.550.20">
    <property type="match status" value="1"/>
</dbReference>
<sequence length="434" mass="50098">MADNFPKPVNAESNQAEAIVADNATSGKPDTAPQGLRYIPQERVDSRTDEEIIEYLQKKHPVTSEKNVWYFWNTGWKSMKPWVQRGVIASVRRMGSEWTVHFTDLVPGSETHVYNYIDAEKYLPAVFREGRMDSEKAGQFQGDLVRLPLLLEYGGVWLDAGMILLRHLDDICWKKIEDPNSPYELAGFLLAGYENNDLTMANGFFATRAQNPFLQRVYQVYRTLWEDGATNQDGFHLHPLLRHMGTLHTPNKDIPVSFPDMGPITDYLSQTFCIERIRHLIDPNDGFNGPEYWATKIFGIAMPQEMWRHQLTTLWNGKRQWELFSKKRSGPDCVQDADWYEAETLVHEILSNSSVLKLSTGSPGTEEWWLATYWNKKEYEQADIEEGTFAAYLRWGSCHFDQIRELAPLKLELETERVWRAGVLEPVKVDEVGK</sequence>
<feature type="region of interest" description="Disordered" evidence="1">
    <location>
        <begin position="1"/>
        <end position="35"/>
    </location>
</feature>
<organism evidence="2 3">
    <name type="scientific">Ramularia collo-cygni</name>
    <dbReference type="NCBI Taxonomy" id="112498"/>
    <lineage>
        <taxon>Eukaryota</taxon>
        <taxon>Fungi</taxon>
        <taxon>Dikarya</taxon>
        <taxon>Ascomycota</taxon>
        <taxon>Pezizomycotina</taxon>
        <taxon>Dothideomycetes</taxon>
        <taxon>Dothideomycetidae</taxon>
        <taxon>Mycosphaerellales</taxon>
        <taxon>Mycosphaerellaceae</taxon>
        <taxon>Ramularia</taxon>
    </lineage>
</organism>
<dbReference type="SUPFAM" id="SSF53448">
    <property type="entry name" value="Nucleotide-diphospho-sugar transferases"/>
    <property type="match status" value="1"/>
</dbReference>
<name>A0A2D3V3B0_9PEZI</name>
<proteinExistence type="predicted"/>
<dbReference type="EMBL" id="FJUY01000007">
    <property type="protein sequence ID" value="CZT19177.1"/>
    <property type="molecule type" value="Genomic_DNA"/>
</dbReference>
<dbReference type="Pfam" id="PF05704">
    <property type="entry name" value="Caps_synth"/>
    <property type="match status" value="1"/>
</dbReference>
<evidence type="ECO:0000256" key="1">
    <source>
        <dbReference type="SAM" id="MobiDB-lite"/>
    </source>
</evidence>
<dbReference type="GO" id="GO:0016757">
    <property type="term" value="F:glycosyltransferase activity"/>
    <property type="evidence" value="ECO:0007669"/>
    <property type="project" value="InterPro"/>
</dbReference>
<dbReference type="RefSeq" id="XP_023626067.1">
    <property type="nucleotide sequence ID" value="XM_023770299.1"/>
</dbReference>
<dbReference type="Proteomes" id="UP000225277">
    <property type="component" value="Unassembled WGS sequence"/>
</dbReference>
<dbReference type="AlphaFoldDB" id="A0A2D3V3B0"/>
<dbReference type="InterPro" id="IPR008441">
    <property type="entry name" value="AfumC-like_glycosyl_Trfase"/>
</dbReference>